<proteinExistence type="predicted"/>
<evidence type="ECO:0000256" key="2">
    <source>
        <dbReference type="ARBA" id="ARBA00022448"/>
    </source>
</evidence>
<feature type="transmembrane region" description="Helical" evidence="6">
    <location>
        <begin position="371"/>
        <end position="390"/>
    </location>
</feature>
<comment type="subcellular location">
    <subcellularLocation>
        <location evidence="1">Cell membrane</location>
        <topology evidence="1">Multi-pass membrane protein</topology>
    </subcellularLocation>
</comment>
<feature type="transmembrane region" description="Helical" evidence="6">
    <location>
        <begin position="151"/>
        <end position="170"/>
    </location>
</feature>
<dbReference type="PROSITE" id="PS50850">
    <property type="entry name" value="MFS"/>
    <property type="match status" value="1"/>
</dbReference>
<reference evidence="8 9" key="1">
    <citation type="submission" date="2016-10" db="EMBL/GenBank/DDBJ databases">
        <authorList>
            <person name="de Groot N.N."/>
        </authorList>
    </citation>
    <scope>NUCLEOTIDE SEQUENCE [LARGE SCALE GENOMIC DNA]</scope>
    <source>
        <strain evidence="8 9">DSM 45514</strain>
    </source>
</reference>
<dbReference type="PANTHER" id="PTHR23531">
    <property type="entry name" value="QUINOLENE RESISTANCE PROTEIN NORA"/>
    <property type="match status" value="1"/>
</dbReference>
<feature type="transmembrane region" description="Helical" evidence="6">
    <location>
        <begin position="255"/>
        <end position="272"/>
    </location>
</feature>
<dbReference type="InterPro" id="IPR011701">
    <property type="entry name" value="MFS"/>
</dbReference>
<feature type="transmembrane region" description="Helical" evidence="6">
    <location>
        <begin position="20"/>
        <end position="38"/>
    </location>
</feature>
<organism evidence="8 9">
    <name type="scientific">Melghirimyces thermohalophilus</name>
    <dbReference type="NCBI Taxonomy" id="1236220"/>
    <lineage>
        <taxon>Bacteria</taxon>
        <taxon>Bacillati</taxon>
        <taxon>Bacillota</taxon>
        <taxon>Bacilli</taxon>
        <taxon>Bacillales</taxon>
        <taxon>Thermoactinomycetaceae</taxon>
        <taxon>Melghirimyces</taxon>
    </lineage>
</organism>
<dbReference type="Pfam" id="PF07690">
    <property type="entry name" value="MFS_1"/>
    <property type="match status" value="1"/>
</dbReference>
<protein>
    <submittedName>
        <fullName evidence="8">Predicted arabinose efflux permease, MFS family</fullName>
    </submittedName>
</protein>
<dbReference type="GO" id="GO:0022857">
    <property type="term" value="F:transmembrane transporter activity"/>
    <property type="evidence" value="ECO:0007669"/>
    <property type="project" value="InterPro"/>
</dbReference>
<evidence type="ECO:0000313" key="9">
    <source>
        <dbReference type="Proteomes" id="UP000199387"/>
    </source>
</evidence>
<keyword evidence="5 6" id="KW-0472">Membrane</keyword>
<keyword evidence="2" id="KW-0813">Transport</keyword>
<evidence type="ECO:0000256" key="1">
    <source>
        <dbReference type="ARBA" id="ARBA00004651"/>
    </source>
</evidence>
<dbReference type="EMBL" id="FMZA01000005">
    <property type="protein sequence ID" value="SDC25687.1"/>
    <property type="molecule type" value="Genomic_DNA"/>
</dbReference>
<dbReference type="RefSeq" id="WP_091567191.1">
    <property type="nucleotide sequence ID" value="NZ_FMZA01000005.1"/>
</dbReference>
<keyword evidence="9" id="KW-1185">Reference proteome</keyword>
<evidence type="ECO:0000256" key="3">
    <source>
        <dbReference type="ARBA" id="ARBA00022692"/>
    </source>
</evidence>
<evidence type="ECO:0000256" key="5">
    <source>
        <dbReference type="ARBA" id="ARBA00023136"/>
    </source>
</evidence>
<dbReference type="InterPro" id="IPR020846">
    <property type="entry name" value="MFS_dom"/>
</dbReference>
<dbReference type="CDD" id="cd17489">
    <property type="entry name" value="MFS_YfcJ_like"/>
    <property type="match status" value="1"/>
</dbReference>
<evidence type="ECO:0000313" key="8">
    <source>
        <dbReference type="EMBL" id="SDC25687.1"/>
    </source>
</evidence>
<feature type="transmembrane region" description="Helical" evidence="6">
    <location>
        <begin position="284"/>
        <end position="303"/>
    </location>
</feature>
<dbReference type="PANTHER" id="PTHR23531:SF1">
    <property type="entry name" value="QUINOLENE RESISTANCE PROTEIN NORA"/>
    <property type="match status" value="1"/>
</dbReference>
<dbReference type="OrthoDB" id="9814001at2"/>
<evidence type="ECO:0000256" key="4">
    <source>
        <dbReference type="ARBA" id="ARBA00022989"/>
    </source>
</evidence>
<keyword evidence="3 6" id="KW-0812">Transmembrane</keyword>
<accession>A0A1G6K411</accession>
<gene>
    <name evidence="8" type="ORF">SAMN04488112_10558</name>
</gene>
<evidence type="ECO:0000259" key="7">
    <source>
        <dbReference type="PROSITE" id="PS50850"/>
    </source>
</evidence>
<name>A0A1G6K411_9BACL</name>
<sequence>MPPHSVMDIKMNQASPPGLWTKDFILICLSNFLVFVSFQLLLPTLPLYVNRLGGNEGMVGWIAGAFTLSAVLIRPLIGGMVDRHGRRGIYLIGLLCFFATTWGYLYTAAILPLLLLRVVHGFTWGAVTTTSGAVATDLIPEKQRGEGMGYYGLLTNLAVAFGPVLGLWVVDRFSYSLLFVLAAGLVLAAWGTARLIRYPKVPTEISATPSQESEQQSIPRGAWATSIMALLVTFSLGAIVTYLPLFAEEQKIPHVGWFFTVYAITMMAVRPKAGKLFDRQGPRLTIPFGLAAIALSLIQLAIADSMWDLLAAAAFFGAGFGTVHPSLQAWTIQQAPRNATGRANGAFFASFDLGIGIGTVCSGFLAEWTGYPPLFLALTLPLILAFLLFLHAEGHRR</sequence>
<keyword evidence="4 6" id="KW-1133">Transmembrane helix</keyword>
<feature type="transmembrane region" description="Helical" evidence="6">
    <location>
        <begin position="89"/>
        <end position="115"/>
    </location>
</feature>
<dbReference type="InterPro" id="IPR052714">
    <property type="entry name" value="MFS_Exporter"/>
</dbReference>
<dbReference type="GO" id="GO:0005886">
    <property type="term" value="C:plasma membrane"/>
    <property type="evidence" value="ECO:0007669"/>
    <property type="project" value="UniProtKB-SubCell"/>
</dbReference>
<feature type="transmembrane region" description="Helical" evidence="6">
    <location>
        <begin position="176"/>
        <end position="196"/>
    </location>
</feature>
<dbReference type="Proteomes" id="UP000199387">
    <property type="component" value="Unassembled WGS sequence"/>
</dbReference>
<feature type="transmembrane region" description="Helical" evidence="6">
    <location>
        <begin position="222"/>
        <end position="243"/>
    </location>
</feature>
<dbReference type="STRING" id="1236220.SAMN04488112_10558"/>
<feature type="transmembrane region" description="Helical" evidence="6">
    <location>
        <begin position="58"/>
        <end position="77"/>
    </location>
</feature>
<dbReference type="AlphaFoldDB" id="A0A1G6K411"/>
<dbReference type="Gene3D" id="1.20.1250.20">
    <property type="entry name" value="MFS general substrate transporter like domains"/>
    <property type="match status" value="2"/>
</dbReference>
<evidence type="ECO:0000256" key="6">
    <source>
        <dbReference type="SAM" id="Phobius"/>
    </source>
</evidence>
<dbReference type="SUPFAM" id="SSF103473">
    <property type="entry name" value="MFS general substrate transporter"/>
    <property type="match status" value="1"/>
</dbReference>
<feature type="transmembrane region" description="Helical" evidence="6">
    <location>
        <begin position="309"/>
        <end position="332"/>
    </location>
</feature>
<feature type="domain" description="Major facilitator superfamily (MFS) profile" evidence="7">
    <location>
        <begin position="23"/>
        <end position="397"/>
    </location>
</feature>
<dbReference type="InterPro" id="IPR036259">
    <property type="entry name" value="MFS_trans_sf"/>
</dbReference>